<evidence type="ECO:0000313" key="1">
    <source>
        <dbReference type="EMBL" id="MBU5436832.1"/>
    </source>
</evidence>
<reference evidence="1 2" key="1">
    <citation type="submission" date="2021-06" db="EMBL/GenBank/DDBJ databases">
        <authorList>
            <person name="Sun Q."/>
            <person name="Li D."/>
        </authorList>
    </citation>
    <scope>NUCLEOTIDE SEQUENCE [LARGE SCALE GENOMIC DNA]</scope>
    <source>
        <strain evidence="1 2">MSJ-40</strain>
    </source>
</reference>
<accession>A0ABS6E1P6</accession>
<dbReference type="EMBL" id="JAHLPM010000001">
    <property type="protein sequence ID" value="MBU5436832.1"/>
    <property type="molecule type" value="Genomic_DNA"/>
</dbReference>
<gene>
    <name evidence="1" type="ORF">KQI42_02360</name>
</gene>
<dbReference type="Proteomes" id="UP000749471">
    <property type="component" value="Unassembled WGS sequence"/>
</dbReference>
<proteinExistence type="predicted"/>
<name>A0ABS6E1P6_9FIRM</name>
<dbReference type="RefSeq" id="WP_216516316.1">
    <property type="nucleotide sequence ID" value="NZ_JAHLPM010000001.1"/>
</dbReference>
<sequence>MHQKDEKIQNTIDNRPNGAIILDRTTMVHLDKNNLERDRFLNKKVSNIFKMITL</sequence>
<organism evidence="1 2">
    <name type="scientific">Tissierella simiarum</name>
    <dbReference type="NCBI Taxonomy" id="2841534"/>
    <lineage>
        <taxon>Bacteria</taxon>
        <taxon>Bacillati</taxon>
        <taxon>Bacillota</taxon>
        <taxon>Tissierellia</taxon>
        <taxon>Tissierellales</taxon>
        <taxon>Tissierellaceae</taxon>
        <taxon>Tissierella</taxon>
    </lineage>
</organism>
<comment type="caution">
    <text evidence="1">The sequence shown here is derived from an EMBL/GenBank/DDBJ whole genome shotgun (WGS) entry which is preliminary data.</text>
</comment>
<keyword evidence="2" id="KW-1185">Reference proteome</keyword>
<evidence type="ECO:0000313" key="2">
    <source>
        <dbReference type="Proteomes" id="UP000749471"/>
    </source>
</evidence>
<protein>
    <submittedName>
        <fullName evidence="1">Uncharacterized protein</fullName>
    </submittedName>
</protein>